<protein>
    <submittedName>
        <fullName evidence="1">Uncharacterized protein</fullName>
    </submittedName>
</protein>
<dbReference type="Proteomes" id="UP000309997">
    <property type="component" value="Unassembled WGS sequence"/>
</dbReference>
<comment type="caution">
    <text evidence="1">The sequence shown here is derived from an EMBL/GenBank/DDBJ whole genome shotgun (WGS) entry which is preliminary data.</text>
</comment>
<keyword evidence="2" id="KW-1185">Reference proteome</keyword>
<sequence>MTSMAASSSSSNPILPVFVSSISEERQREKERLVKGDDKVFRGSSMTKRGAYAAISYMSCAVLLILFNKAALSSYSFPSANVITLFQMMCSCSFLYVLRRWRIISFTDGGSPITSDVKATFVPLETLIHTLPLAFTYLLYMLVTMESVRGVNVPMYTTLRRTTVVFTMIVEYILAGQRYAPPIFGSVGLIVLGAFVAGARDLSFDFYGYAVVFAANFTTAIYLATISRIGKSSGLNSFGLMWCNGIICGPVLLFWTFIRGDLQMTMNFPYLFSPGFLAVLLCSCILAFFLNYSIFLNTTLNSALTQTICGNLKDLFTIALGWTIFGGLPFDIFNVIGQSLGFVGSGLYAYYKLIGRECLVSVNSIMSIGNFAVHWSSVEAKTRTLRLQISSLQSSAMANMIMGTSKPLITLSSSSLPANSKPKLQIPRLSFPKLLKITKPQLLSLSTSTLKSLSLIAATSLTFAPPSLAEEIEKAALFDFNLTLPIIMVEFLVLMVALDKIWFSPLGNFMDERDAAIKEKLSSVKDTSEEVKQLEEQAAAVMRAARAEISAALNKMKKETQVEVEQKLAEGRKKIEAELQEALAKLDTQKEETIKALDSQIAALSDEIVKKYKVVFQRLGSSLPPKLMPVDFCGALFQPFNPKGHLAICELPLLNLRRLEFVPNLQYKVVFQILELKFIEIFNTQGIAILKQI</sequence>
<evidence type="ECO:0000313" key="2">
    <source>
        <dbReference type="Proteomes" id="UP000309997"/>
    </source>
</evidence>
<evidence type="ECO:0000313" key="1">
    <source>
        <dbReference type="EMBL" id="KAL3566122.1"/>
    </source>
</evidence>
<name>A0ACC4AJT3_POPAL</name>
<reference evidence="1 2" key="1">
    <citation type="journal article" date="2024" name="Plant Biotechnol. J.">
        <title>Genome and CRISPR/Cas9 system of a widespread forest tree (Populus alba) in the world.</title>
        <authorList>
            <person name="Liu Y.J."/>
            <person name="Jiang P.F."/>
            <person name="Han X.M."/>
            <person name="Li X.Y."/>
            <person name="Wang H.M."/>
            <person name="Wang Y.J."/>
            <person name="Wang X.X."/>
            <person name="Zeng Q.Y."/>
        </authorList>
    </citation>
    <scope>NUCLEOTIDE SEQUENCE [LARGE SCALE GENOMIC DNA]</scope>
    <source>
        <strain evidence="2">cv. PAL-ZL1</strain>
    </source>
</reference>
<organism evidence="1 2">
    <name type="scientific">Populus alba</name>
    <name type="common">White poplar</name>
    <dbReference type="NCBI Taxonomy" id="43335"/>
    <lineage>
        <taxon>Eukaryota</taxon>
        <taxon>Viridiplantae</taxon>
        <taxon>Streptophyta</taxon>
        <taxon>Embryophyta</taxon>
        <taxon>Tracheophyta</taxon>
        <taxon>Spermatophyta</taxon>
        <taxon>Magnoliopsida</taxon>
        <taxon>eudicotyledons</taxon>
        <taxon>Gunneridae</taxon>
        <taxon>Pentapetalae</taxon>
        <taxon>rosids</taxon>
        <taxon>fabids</taxon>
        <taxon>Malpighiales</taxon>
        <taxon>Salicaceae</taxon>
        <taxon>Saliceae</taxon>
        <taxon>Populus</taxon>
    </lineage>
</organism>
<accession>A0ACC4AJT3</accession>
<feature type="non-terminal residue" evidence="1">
    <location>
        <position position="693"/>
    </location>
</feature>
<gene>
    <name evidence="1" type="ORF">D5086_031537</name>
</gene>
<proteinExistence type="predicted"/>
<dbReference type="EMBL" id="RCHU02000018">
    <property type="protein sequence ID" value="KAL3566122.1"/>
    <property type="molecule type" value="Genomic_DNA"/>
</dbReference>